<dbReference type="EMBL" id="CAXITT010000125">
    <property type="protein sequence ID" value="CAL1532802.1"/>
    <property type="molecule type" value="Genomic_DNA"/>
</dbReference>
<dbReference type="SUPFAM" id="SSF50182">
    <property type="entry name" value="Sm-like ribonucleoproteins"/>
    <property type="match status" value="1"/>
</dbReference>
<evidence type="ECO:0000256" key="1">
    <source>
        <dbReference type="SAM" id="MobiDB-lite"/>
    </source>
</evidence>
<dbReference type="GO" id="GO:0006398">
    <property type="term" value="P:mRNA 3'-end processing by stem-loop binding and cleavage"/>
    <property type="evidence" value="ECO:0007669"/>
    <property type="project" value="TreeGrafter"/>
</dbReference>
<dbReference type="Gene3D" id="2.30.30.100">
    <property type="match status" value="1"/>
</dbReference>
<keyword evidence="4" id="KW-1185">Reference proteome</keyword>
<dbReference type="InterPro" id="IPR001163">
    <property type="entry name" value="Sm_dom_euk/arc"/>
</dbReference>
<sequence>MAVASARSKFHFYNSMTCLLTALEGKVITVEIRNDKVIEGILDLVEADMNLNMSNVVLTDVLGRSTRLTKFYIRGRQIRFVHIPDEVDIIKAMQWQIDKTEYYKGQERKDREKIMDRRQQLREKKSAQLQAREKRM</sequence>
<dbReference type="InterPro" id="IPR010920">
    <property type="entry name" value="LSM_dom_sf"/>
</dbReference>
<comment type="caution">
    <text evidence="3">The sequence shown here is derived from an EMBL/GenBank/DDBJ whole genome shotgun (WGS) entry which is preliminary data.</text>
</comment>
<accession>A0AAV2HFX0</accession>
<dbReference type="GO" id="GO:0016604">
    <property type="term" value="C:nuclear body"/>
    <property type="evidence" value="ECO:0007669"/>
    <property type="project" value="TreeGrafter"/>
</dbReference>
<evidence type="ECO:0000313" key="4">
    <source>
        <dbReference type="Proteomes" id="UP001497497"/>
    </source>
</evidence>
<dbReference type="GO" id="GO:0071208">
    <property type="term" value="F:histone pre-mRNA DCP binding"/>
    <property type="evidence" value="ECO:0007669"/>
    <property type="project" value="TreeGrafter"/>
</dbReference>
<dbReference type="InterPro" id="IPR047575">
    <property type="entry name" value="Sm"/>
</dbReference>
<dbReference type="SMART" id="SM00651">
    <property type="entry name" value="Sm"/>
    <property type="match status" value="1"/>
</dbReference>
<proteinExistence type="predicted"/>
<dbReference type="InterPro" id="IPR052840">
    <property type="entry name" value="U7_snRNA_Sm-like"/>
</dbReference>
<dbReference type="PANTHER" id="PTHR21196:SF1">
    <property type="entry name" value="U7 SNRNA-ASSOCIATED SM-LIKE PROTEIN LSM10"/>
    <property type="match status" value="1"/>
</dbReference>
<feature type="region of interest" description="Disordered" evidence="1">
    <location>
        <begin position="108"/>
        <end position="136"/>
    </location>
</feature>
<protein>
    <recommendedName>
        <fullName evidence="2">Sm domain-containing protein</fullName>
    </recommendedName>
</protein>
<evidence type="ECO:0000313" key="3">
    <source>
        <dbReference type="EMBL" id="CAL1532802.1"/>
    </source>
</evidence>
<evidence type="ECO:0000259" key="2">
    <source>
        <dbReference type="PROSITE" id="PS52002"/>
    </source>
</evidence>
<dbReference type="PANTHER" id="PTHR21196">
    <property type="entry name" value="U7 SNRNA-ASSOCIATED SM-LIKE PROTEIN LSM10"/>
    <property type="match status" value="1"/>
</dbReference>
<dbReference type="Proteomes" id="UP001497497">
    <property type="component" value="Unassembled WGS sequence"/>
</dbReference>
<gene>
    <name evidence="3" type="ORF">GSLYS_00006820001</name>
</gene>
<dbReference type="GO" id="GO:0071209">
    <property type="term" value="F:U7 snRNA binding"/>
    <property type="evidence" value="ECO:0007669"/>
    <property type="project" value="TreeGrafter"/>
</dbReference>
<dbReference type="AlphaFoldDB" id="A0AAV2HFX0"/>
<dbReference type="CDD" id="cd01733">
    <property type="entry name" value="LSm10"/>
    <property type="match status" value="1"/>
</dbReference>
<dbReference type="GO" id="GO:0071254">
    <property type="term" value="C:cytoplasmic U snRNP body"/>
    <property type="evidence" value="ECO:0007669"/>
    <property type="project" value="TreeGrafter"/>
</dbReference>
<dbReference type="PROSITE" id="PS52002">
    <property type="entry name" value="SM"/>
    <property type="match status" value="1"/>
</dbReference>
<feature type="domain" description="Sm" evidence="2">
    <location>
        <begin position="15"/>
        <end position="87"/>
    </location>
</feature>
<dbReference type="Pfam" id="PF01423">
    <property type="entry name" value="LSM"/>
    <property type="match status" value="1"/>
</dbReference>
<organism evidence="3 4">
    <name type="scientific">Lymnaea stagnalis</name>
    <name type="common">Great pond snail</name>
    <name type="synonym">Helix stagnalis</name>
    <dbReference type="NCBI Taxonomy" id="6523"/>
    <lineage>
        <taxon>Eukaryota</taxon>
        <taxon>Metazoa</taxon>
        <taxon>Spiralia</taxon>
        <taxon>Lophotrochozoa</taxon>
        <taxon>Mollusca</taxon>
        <taxon>Gastropoda</taxon>
        <taxon>Heterobranchia</taxon>
        <taxon>Euthyneura</taxon>
        <taxon>Panpulmonata</taxon>
        <taxon>Hygrophila</taxon>
        <taxon>Lymnaeoidea</taxon>
        <taxon>Lymnaeidae</taxon>
        <taxon>Lymnaea</taxon>
    </lineage>
</organism>
<name>A0AAV2HFX0_LYMST</name>
<reference evidence="3 4" key="1">
    <citation type="submission" date="2024-04" db="EMBL/GenBank/DDBJ databases">
        <authorList>
            <consortium name="Genoscope - CEA"/>
            <person name="William W."/>
        </authorList>
    </citation>
    <scope>NUCLEOTIDE SEQUENCE [LARGE SCALE GENOMIC DNA]</scope>
</reference>